<proteinExistence type="predicted"/>
<protein>
    <submittedName>
        <fullName evidence="1">DUF4817 domain-containing protein</fullName>
    </submittedName>
</protein>
<comment type="caution">
    <text evidence="1">The sequence shown here is derived from an EMBL/GenBank/DDBJ whole genome shotgun (WGS) entry which is preliminary data.</text>
</comment>
<organism evidence="1 2">
    <name type="scientific">Trichonephila clavipes</name>
    <name type="common">Golden silk orbweaver</name>
    <name type="synonym">Nephila clavipes</name>
    <dbReference type="NCBI Taxonomy" id="2585209"/>
    <lineage>
        <taxon>Eukaryota</taxon>
        <taxon>Metazoa</taxon>
        <taxon>Ecdysozoa</taxon>
        <taxon>Arthropoda</taxon>
        <taxon>Chelicerata</taxon>
        <taxon>Arachnida</taxon>
        <taxon>Araneae</taxon>
        <taxon>Araneomorphae</taxon>
        <taxon>Entelegynae</taxon>
        <taxon>Araneoidea</taxon>
        <taxon>Nephilidae</taxon>
        <taxon>Trichonephila</taxon>
    </lineage>
</organism>
<dbReference type="AlphaFoldDB" id="A0A8X6RU36"/>
<reference evidence="1" key="1">
    <citation type="submission" date="2020-08" db="EMBL/GenBank/DDBJ databases">
        <title>Multicomponent nature underlies the extraordinary mechanical properties of spider dragline silk.</title>
        <authorList>
            <person name="Kono N."/>
            <person name="Nakamura H."/>
            <person name="Mori M."/>
            <person name="Yoshida Y."/>
            <person name="Ohtoshi R."/>
            <person name="Malay A.D."/>
            <person name="Moran D.A.P."/>
            <person name="Tomita M."/>
            <person name="Numata K."/>
            <person name="Arakawa K."/>
        </authorList>
    </citation>
    <scope>NUCLEOTIDE SEQUENCE</scope>
</reference>
<dbReference type="PANTHER" id="PTHR47326">
    <property type="entry name" value="TRANSPOSABLE ELEMENT TC3 TRANSPOSASE-LIKE PROTEIN"/>
    <property type="match status" value="1"/>
</dbReference>
<accession>A0A8X6RU36</accession>
<sequence length="116" mass="13920">MERFRTTFTLIDNSHPQRRRTVRTEEAFAIVERSIEEDPNESIRHRAQELDLCPSILWKILRKDLGLRAYKIQLVQELKPNDHQARRRFVEWTKTRLPLFPIFISEFCLALKRTSG</sequence>
<evidence type="ECO:0000313" key="2">
    <source>
        <dbReference type="Proteomes" id="UP000887159"/>
    </source>
</evidence>
<dbReference type="EMBL" id="BMAU01021198">
    <property type="protein sequence ID" value="GFX97536.1"/>
    <property type="molecule type" value="Genomic_DNA"/>
</dbReference>
<keyword evidence="2" id="KW-1185">Reference proteome</keyword>
<dbReference type="PANTHER" id="PTHR47326:SF1">
    <property type="entry name" value="HTH PSQ-TYPE DOMAIN-CONTAINING PROTEIN"/>
    <property type="match status" value="1"/>
</dbReference>
<evidence type="ECO:0000313" key="1">
    <source>
        <dbReference type="EMBL" id="GFX97536.1"/>
    </source>
</evidence>
<gene>
    <name evidence="1" type="primary">WN55_06996</name>
    <name evidence="1" type="ORF">TNCV_2840961</name>
</gene>
<name>A0A8X6RU36_TRICX</name>
<dbReference type="Proteomes" id="UP000887159">
    <property type="component" value="Unassembled WGS sequence"/>
</dbReference>